<evidence type="ECO:0000256" key="1">
    <source>
        <dbReference type="SAM" id="MobiDB-lite"/>
    </source>
</evidence>
<dbReference type="RefSeq" id="WP_144349412.1">
    <property type="nucleotide sequence ID" value="NZ_CP036259.1"/>
</dbReference>
<reference evidence="3 4" key="1">
    <citation type="submission" date="2019-02" db="EMBL/GenBank/DDBJ databases">
        <title>Closed genome of Sporomusa termitida DSM 4440.</title>
        <authorList>
            <person name="Poehlein A."/>
            <person name="Daniel R."/>
        </authorList>
    </citation>
    <scope>NUCLEOTIDE SEQUENCE [LARGE SCALE GENOMIC DNA]</scope>
    <source>
        <strain evidence="3 4">DSM 4440</strain>
    </source>
</reference>
<keyword evidence="4" id="KW-1185">Reference proteome</keyword>
<feature type="chain" id="PRO_5022205377" description="Secreted protein" evidence="2">
    <location>
        <begin position="29"/>
        <end position="111"/>
    </location>
</feature>
<evidence type="ECO:0000313" key="3">
    <source>
        <dbReference type="EMBL" id="QDR79818.1"/>
    </source>
</evidence>
<protein>
    <recommendedName>
        <fullName evidence="5">Secreted protein</fullName>
    </recommendedName>
</protein>
<evidence type="ECO:0000256" key="2">
    <source>
        <dbReference type="SAM" id="SignalP"/>
    </source>
</evidence>
<feature type="compositionally biased region" description="Polar residues" evidence="1">
    <location>
        <begin position="43"/>
        <end position="54"/>
    </location>
</feature>
<evidence type="ECO:0000313" key="4">
    <source>
        <dbReference type="Proteomes" id="UP000320776"/>
    </source>
</evidence>
<keyword evidence="2" id="KW-0732">Signal</keyword>
<dbReference type="OrthoDB" id="9885774at2"/>
<proteinExistence type="predicted"/>
<dbReference type="Proteomes" id="UP000320776">
    <property type="component" value="Chromosome"/>
</dbReference>
<dbReference type="AlphaFoldDB" id="A0A517DR91"/>
<organism evidence="3 4">
    <name type="scientific">Sporomusa termitida</name>
    <dbReference type="NCBI Taxonomy" id="2377"/>
    <lineage>
        <taxon>Bacteria</taxon>
        <taxon>Bacillati</taxon>
        <taxon>Bacillota</taxon>
        <taxon>Negativicutes</taxon>
        <taxon>Selenomonadales</taxon>
        <taxon>Sporomusaceae</taxon>
        <taxon>Sporomusa</taxon>
    </lineage>
</organism>
<accession>A0A517DR91</accession>
<dbReference type="EMBL" id="CP036259">
    <property type="protein sequence ID" value="QDR79818.1"/>
    <property type="molecule type" value="Genomic_DNA"/>
</dbReference>
<evidence type="ECO:0008006" key="5">
    <source>
        <dbReference type="Google" id="ProtNLM"/>
    </source>
</evidence>
<feature type="signal peptide" evidence="2">
    <location>
        <begin position="1"/>
        <end position="28"/>
    </location>
</feature>
<name>A0A517DR91_9FIRM</name>
<feature type="compositionally biased region" description="Basic and acidic residues" evidence="1">
    <location>
        <begin position="76"/>
        <end position="89"/>
    </location>
</feature>
<dbReference type="KEGG" id="sted:SPTER_11190"/>
<feature type="region of interest" description="Disordered" evidence="1">
    <location>
        <begin position="30"/>
        <end position="111"/>
    </location>
</feature>
<sequence>MFTKNKTVLSLALGLAMVYGAGTMSAFAAPNEQLPERPPIVHSQDQNNHPIQHKSNCDKQHPVNEPCNTNGKKPLPPKDDQDKKPLSKQHDKKKSINPEFENQQDVPKRDR</sequence>
<gene>
    <name evidence="3" type="ORF">SPTER_11190</name>
</gene>